<feature type="domain" description="Tetratrico peptide repeat group 5" evidence="2">
    <location>
        <begin position="3"/>
        <end position="111"/>
    </location>
</feature>
<feature type="repeat" description="TPR" evidence="1">
    <location>
        <begin position="37"/>
        <end position="70"/>
    </location>
</feature>
<dbReference type="Proteomes" id="UP000256304">
    <property type="component" value="Unassembled WGS sequence"/>
</dbReference>
<keyword evidence="4" id="KW-1185">Reference proteome</keyword>
<dbReference type="SUPFAM" id="SSF48452">
    <property type="entry name" value="TPR-like"/>
    <property type="match status" value="1"/>
</dbReference>
<dbReference type="EMBL" id="QTTN01000041">
    <property type="protein sequence ID" value="REE67684.1"/>
    <property type="molecule type" value="Genomic_DNA"/>
</dbReference>
<evidence type="ECO:0000313" key="4">
    <source>
        <dbReference type="Proteomes" id="UP000256304"/>
    </source>
</evidence>
<accession>A0A3D9QW54</accession>
<comment type="caution">
    <text evidence="3">The sequence shown here is derived from an EMBL/GenBank/DDBJ whole genome shotgun (WGS) entry which is preliminary data.</text>
</comment>
<evidence type="ECO:0000259" key="2">
    <source>
        <dbReference type="Pfam" id="PF12688"/>
    </source>
</evidence>
<dbReference type="InterPro" id="IPR041656">
    <property type="entry name" value="TPR_5"/>
</dbReference>
<dbReference type="InterPro" id="IPR019734">
    <property type="entry name" value="TPR_rpt"/>
</dbReference>
<dbReference type="OrthoDB" id="193829at2"/>
<dbReference type="AlphaFoldDB" id="A0A3D9QW54"/>
<proteinExistence type="predicted"/>
<evidence type="ECO:0000313" key="3">
    <source>
        <dbReference type="EMBL" id="REE67684.1"/>
    </source>
</evidence>
<dbReference type="InterPro" id="IPR011990">
    <property type="entry name" value="TPR-like_helical_dom_sf"/>
</dbReference>
<dbReference type="Pfam" id="PF12688">
    <property type="entry name" value="TPR_5"/>
    <property type="match status" value="1"/>
</dbReference>
<dbReference type="Gene3D" id="1.25.40.10">
    <property type="entry name" value="Tetratricopeptide repeat domain"/>
    <property type="match status" value="1"/>
</dbReference>
<name>A0A3D9QW54_9BACL</name>
<dbReference type="RefSeq" id="WP_116191839.1">
    <property type="nucleotide sequence ID" value="NZ_QTTN01000041.1"/>
</dbReference>
<organism evidence="3 4">
    <name type="scientific">Paenibacillus taihuensis</name>
    <dbReference type="NCBI Taxonomy" id="1156355"/>
    <lineage>
        <taxon>Bacteria</taxon>
        <taxon>Bacillati</taxon>
        <taxon>Bacillota</taxon>
        <taxon>Bacilli</taxon>
        <taxon>Bacillales</taxon>
        <taxon>Paenibacillaceae</taxon>
        <taxon>Paenibacillus</taxon>
    </lineage>
</organism>
<evidence type="ECO:0000256" key="1">
    <source>
        <dbReference type="PROSITE-ProRule" id="PRU00339"/>
    </source>
</evidence>
<sequence>MFRFELALTLDAMDKELEAIPHYEMALSAGLPPDKRASALLSLGSSLRNVGQFEQAKLVLKEAVHEFPDHIGIRCFYALAQYSGGEPAESVRTLVDAILVILPESVKPYAAGLHHYAQQISLREPPREK</sequence>
<protein>
    <submittedName>
        <fullName evidence="3">Tetratricopeptide repeat protein</fullName>
    </submittedName>
</protein>
<reference evidence="3 4" key="1">
    <citation type="submission" date="2018-08" db="EMBL/GenBank/DDBJ databases">
        <title>Genomic Encyclopedia of Type Strains, Phase III (KMG-III): the genomes of soil and plant-associated and newly described type strains.</title>
        <authorList>
            <person name="Whitman W."/>
        </authorList>
    </citation>
    <scope>NUCLEOTIDE SEQUENCE [LARGE SCALE GENOMIC DNA]</scope>
    <source>
        <strain evidence="3 4">CGMCC 1.10966</strain>
    </source>
</reference>
<gene>
    <name evidence="3" type="ORF">A8990_14145</name>
</gene>
<dbReference type="PROSITE" id="PS50005">
    <property type="entry name" value="TPR"/>
    <property type="match status" value="1"/>
</dbReference>
<keyword evidence="1" id="KW-0802">TPR repeat</keyword>